<protein>
    <submittedName>
        <fullName evidence="1">Uncharacterized protein</fullName>
    </submittedName>
</protein>
<accession>A0A0P1AAH2</accession>
<proteinExistence type="predicted"/>
<keyword evidence="2" id="KW-1185">Reference proteome</keyword>
<dbReference type="EMBL" id="CCYD01000291">
    <property type="protein sequence ID" value="CEG37841.1"/>
    <property type="molecule type" value="Genomic_DNA"/>
</dbReference>
<organism evidence="1 2">
    <name type="scientific">Plasmopara halstedii</name>
    <name type="common">Downy mildew of sunflower</name>
    <dbReference type="NCBI Taxonomy" id="4781"/>
    <lineage>
        <taxon>Eukaryota</taxon>
        <taxon>Sar</taxon>
        <taxon>Stramenopiles</taxon>
        <taxon>Oomycota</taxon>
        <taxon>Peronosporomycetes</taxon>
        <taxon>Peronosporales</taxon>
        <taxon>Peronosporaceae</taxon>
        <taxon>Plasmopara</taxon>
    </lineage>
</organism>
<dbReference type="AlphaFoldDB" id="A0A0P1AAH2"/>
<dbReference type="RefSeq" id="XP_024574210.1">
    <property type="nucleotide sequence ID" value="XM_024723210.1"/>
</dbReference>
<dbReference type="GeneID" id="36400949"/>
<sequence length="51" mass="6171">MDKQCDDMLVLLDKANDQWSSSFPPVRDDKEIDWRQRKWLLRTFKDARSSV</sequence>
<dbReference type="Proteomes" id="UP000054928">
    <property type="component" value="Unassembled WGS sequence"/>
</dbReference>
<evidence type="ECO:0000313" key="2">
    <source>
        <dbReference type="Proteomes" id="UP000054928"/>
    </source>
</evidence>
<name>A0A0P1AAH2_PLAHL</name>
<evidence type="ECO:0000313" key="1">
    <source>
        <dbReference type="EMBL" id="CEG37841.1"/>
    </source>
</evidence>
<reference evidence="2" key="1">
    <citation type="submission" date="2014-09" db="EMBL/GenBank/DDBJ databases">
        <authorList>
            <person name="Sharma Rahul"/>
            <person name="Thines Marco"/>
        </authorList>
    </citation>
    <scope>NUCLEOTIDE SEQUENCE [LARGE SCALE GENOMIC DNA]</scope>
</reference>